<feature type="domain" description="OmpA-like" evidence="6">
    <location>
        <begin position="96"/>
        <end position="222"/>
    </location>
</feature>
<feature type="signal peptide" evidence="5">
    <location>
        <begin position="1"/>
        <end position="24"/>
    </location>
</feature>
<name>A0A1P8K759_9BURK</name>
<dbReference type="PRINTS" id="PR01022">
    <property type="entry name" value="OUTRMMBRANEA"/>
</dbReference>
<dbReference type="Pfam" id="PF00691">
    <property type="entry name" value="OmpA"/>
    <property type="match status" value="1"/>
</dbReference>
<keyword evidence="2 4" id="KW-0472">Membrane</keyword>
<dbReference type="GO" id="GO:0015288">
    <property type="term" value="F:porin activity"/>
    <property type="evidence" value="ECO:0007669"/>
    <property type="project" value="InterPro"/>
</dbReference>
<evidence type="ECO:0000313" key="8">
    <source>
        <dbReference type="Proteomes" id="UP000186110"/>
    </source>
</evidence>
<dbReference type="PRINTS" id="PR01021">
    <property type="entry name" value="OMPADOMAIN"/>
</dbReference>
<dbReference type="PROSITE" id="PS51123">
    <property type="entry name" value="OMPA_2"/>
    <property type="match status" value="1"/>
</dbReference>
<dbReference type="RefSeq" id="WP_029707057.1">
    <property type="nucleotide sequence ID" value="NZ_CP019239.1"/>
</dbReference>
<reference evidence="7 8" key="1">
    <citation type="submission" date="2017-01" db="EMBL/GenBank/DDBJ databases">
        <authorList>
            <person name="Mah S.A."/>
            <person name="Swanson W.J."/>
            <person name="Moy G.W."/>
            <person name="Vacquier V.D."/>
        </authorList>
    </citation>
    <scope>NUCLEOTIDE SEQUENCE [LARGE SCALE GENOMIC DNA]</scope>
    <source>
        <strain evidence="7 8">DSM 22694</strain>
    </source>
</reference>
<dbReference type="InterPro" id="IPR036737">
    <property type="entry name" value="OmpA-like_sf"/>
</dbReference>
<feature type="chain" id="PRO_5010169785" description="OmpA-like domain-containing protein" evidence="5">
    <location>
        <begin position="25"/>
        <end position="227"/>
    </location>
</feature>
<dbReference type="Gene3D" id="3.30.1330.60">
    <property type="entry name" value="OmpA-like domain"/>
    <property type="match status" value="1"/>
</dbReference>
<dbReference type="InterPro" id="IPR006665">
    <property type="entry name" value="OmpA-like"/>
</dbReference>
<dbReference type="PANTHER" id="PTHR30329:SF21">
    <property type="entry name" value="LIPOPROTEIN YIAD-RELATED"/>
    <property type="match status" value="1"/>
</dbReference>
<dbReference type="InterPro" id="IPR006690">
    <property type="entry name" value="OMPA-like_CS"/>
</dbReference>
<dbReference type="PANTHER" id="PTHR30329">
    <property type="entry name" value="STATOR ELEMENT OF FLAGELLAR MOTOR COMPLEX"/>
    <property type="match status" value="1"/>
</dbReference>
<dbReference type="InterPro" id="IPR050330">
    <property type="entry name" value="Bact_OuterMem_StrucFunc"/>
</dbReference>
<keyword evidence="3" id="KW-0998">Cell outer membrane</keyword>
<sequence length="227" mass="24138">MQTTSKLIFSALAMAALMPVAAVAQSYPNQGYLVDSVGRVVGSATPNQCWHTSEWTPAMAVEPCDPVIKRMSAAPAEQVAQAAPAPVAVPPPVMMPMSQRTSFSADALFAFDKAALKPEGKTMLDDLAVQLKGVNYDTIEVTGHADRIGSAAYNQKLSERRANEVKSYLVEKNIPANRISASGLGETQPVTQLADCKGPLNAKLIACLQPDRRVDVEMKGTKPAAAQ</sequence>
<dbReference type="CDD" id="cd07185">
    <property type="entry name" value="OmpA_C-like"/>
    <property type="match status" value="1"/>
</dbReference>
<evidence type="ECO:0000259" key="6">
    <source>
        <dbReference type="PROSITE" id="PS51123"/>
    </source>
</evidence>
<dbReference type="eggNOG" id="COG2885">
    <property type="taxonomic scope" value="Bacteria"/>
</dbReference>
<keyword evidence="8" id="KW-1185">Reference proteome</keyword>
<keyword evidence="5" id="KW-0732">Signal</keyword>
<evidence type="ECO:0000256" key="1">
    <source>
        <dbReference type="ARBA" id="ARBA00004442"/>
    </source>
</evidence>
<dbReference type="PROSITE" id="PS01068">
    <property type="entry name" value="OMPA_1"/>
    <property type="match status" value="1"/>
</dbReference>
<accession>A0A1P8K759</accession>
<dbReference type="GO" id="GO:0009279">
    <property type="term" value="C:cell outer membrane"/>
    <property type="evidence" value="ECO:0007669"/>
    <property type="project" value="UniProtKB-SubCell"/>
</dbReference>
<comment type="subcellular location">
    <subcellularLocation>
        <location evidence="1">Cell outer membrane</location>
    </subcellularLocation>
</comment>
<protein>
    <recommendedName>
        <fullName evidence="6">OmpA-like domain-containing protein</fullName>
    </recommendedName>
</protein>
<dbReference type="STRING" id="1484693.RS694_04005"/>
<evidence type="ECO:0000256" key="3">
    <source>
        <dbReference type="ARBA" id="ARBA00023237"/>
    </source>
</evidence>
<dbReference type="EMBL" id="CP019239">
    <property type="protein sequence ID" value="APW41791.1"/>
    <property type="molecule type" value="Genomic_DNA"/>
</dbReference>
<dbReference type="Proteomes" id="UP000186110">
    <property type="component" value="Chromosome"/>
</dbReference>
<dbReference type="AlphaFoldDB" id="A0A1P8K759"/>
<dbReference type="InterPro" id="IPR006664">
    <property type="entry name" value="OMP_bac"/>
</dbReference>
<dbReference type="InterPro" id="IPR002368">
    <property type="entry name" value="OmpA"/>
</dbReference>
<gene>
    <name evidence="7" type="ORF">RS694_04005</name>
</gene>
<evidence type="ECO:0000256" key="5">
    <source>
        <dbReference type="SAM" id="SignalP"/>
    </source>
</evidence>
<dbReference type="SUPFAM" id="SSF103088">
    <property type="entry name" value="OmpA-like"/>
    <property type="match status" value="1"/>
</dbReference>
<evidence type="ECO:0000313" key="7">
    <source>
        <dbReference type="EMBL" id="APW41791.1"/>
    </source>
</evidence>
<proteinExistence type="predicted"/>
<dbReference type="KEGG" id="rsb:RS694_04005"/>
<evidence type="ECO:0000256" key="2">
    <source>
        <dbReference type="ARBA" id="ARBA00023136"/>
    </source>
</evidence>
<organism evidence="7 8">
    <name type="scientific">Rhodoferax saidenbachensis</name>
    <dbReference type="NCBI Taxonomy" id="1484693"/>
    <lineage>
        <taxon>Bacteria</taxon>
        <taxon>Pseudomonadati</taxon>
        <taxon>Pseudomonadota</taxon>
        <taxon>Betaproteobacteria</taxon>
        <taxon>Burkholderiales</taxon>
        <taxon>Comamonadaceae</taxon>
        <taxon>Rhodoferax</taxon>
    </lineage>
</organism>
<evidence type="ECO:0000256" key="4">
    <source>
        <dbReference type="PROSITE-ProRule" id="PRU00473"/>
    </source>
</evidence>